<feature type="transmembrane region" description="Helical" evidence="6">
    <location>
        <begin position="161"/>
        <end position="183"/>
    </location>
</feature>
<feature type="transmembrane region" description="Helical" evidence="6">
    <location>
        <begin position="343"/>
        <end position="363"/>
    </location>
</feature>
<comment type="caution">
    <text evidence="7">The sequence shown here is derived from an EMBL/GenBank/DDBJ whole genome shotgun (WGS) entry which is preliminary data.</text>
</comment>
<feature type="transmembrane region" description="Helical" evidence="6">
    <location>
        <begin position="375"/>
        <end position="394"/>
    </location>
</feature>
<feature type="transmembrane region" description="Helical" evidence="6">
    <location>
        <begin position="518"/>
        <end position="539"/>
    </location>
</feature>
<dbReference type="Pfam" id="PF03062">
    <property type="entry name" value="MBOAT"/>
    <property type="match status" value="1"/>
</dbReference>
<dbReference type="Proteomes" id="UP000245699">
    <property type="component" value="Unassembled WGS sequence"/>
</dbReference>
<feature type="transmembrane region" description="Helical" evidence="6">
    <location>
        <begin position="594"/>
        <end position="613"/>
    </location>
</feature>
<evidence type="ECO:0000256" key="4">
    <source>
        <dbReference type="ARBA" id="ARBA00022989"/>
    </source>
</evidence>
<feature type="transmembrane region" description="Helical" evidence="6">
    <location>
        <begin position="303"/>
        <end position="323"/>
    </location>
</feature>
<evidence type="ECO:0000256" key="6">
    <source>
        <dbReference type="SAM" id="Phobius"/>
    </source>
</evidence>
<keyword evidence="4 6" id="KW-1133">Transmembrane helix</keyword>
<feature type="transmembrane region" description="Helical" evidence="6">
    <location>
        <begin position="551"/>
        <end position="574"/>
    </location>
</feature>
<dbReference type="GO" id="GO:0016020">
    <property type="term" value="C:membrane"/>
    <property type="evidence" value="ECO:0007669"/>
    <property type="project" value="UniProtKB-SubCell"/>
</dbReference>
<dbReference type="PANTHER" id="PTHR13285">
    <property type="entry name" value="ACYLTRANSFERASE"/>
    <property type="match status" value="1"/>
</dbReference>
<sequence>MPSAVPLKPIVGMFKKRIIRDVTIGLVAGSFGSYLFWEYGYGVNVRKTEAYYKKLQESEKAFPFMLYKGWVISSPDNQIYEKYEAELSDGWLFNRKLDNSDSQWSFFRRNIPVLGSAMLGFVLINKLVRLFQNSKSYEKVNDSETVSSFDNSKARVEFLSMAIYSFIFLLISNGLSIIFILAIVGTNYYLTKKVFAGTRLGPIFMWALNIFILLFNEINVGYSFSSIHPMLSWMDSHRGINSRWDSTFNITMLRIMSFDMDYHWRTLQVGILGSQKVDELARKKNCSDKERLEYSRLEDEYSFLNYFAYLFYVPLYITGPIISFNDFVYQITHKQRLVTGKYVLTYGLRILASIFIMEVMLHAIHPAAITREKAFSGLSALEISLVGYFQLTFIWLKFMIIWRFARFFALFDGLFVIENMRRCMSNNYSLQNFWRDWHCSYNRFLIRYMYIPIQGAFEKENADVIETTDNQKNTILLGKNKSTAAKTGHSQGSTVGRIVGLVAIFTFVAFWHDLELRLLAWAWIIIILFIPELTASIVCKNLGITSQKTSYFRYLVAIGGAMNIFTMVIANLVGFAVGVDGIGMMTSRIFCKEGMTFVITTYILMCVHVLNMYELRQAEKRREYKELLRNR</sequence>
<dbReference type="InterPro" id="IPR051085">
    <property type="entry name" value="MB_O-acyltransferase"/>
</dbReference>
<feature type="transmembrane region" description="Helical" evidence="6">
    <location>
        <begin position="203"/>
        <end position="224"/>
    </location>
</feature>
<protein>
    <submittedName>
        <fullName evidence="7">Uncharacterized protein</fullName>
    </submittedName>
</protein>
<keyword evidence="3 6" id="KW-0812">Transmembrane</keyword>
<proteinExistence type="inferred from homology"/>
<name>A0A2T9XXP0_9FUNG</name>
<dbReference type="CDD" id="cd22888">
    <property type="entry name" value="CcO_VIIa_fungal"/>
    <property type="match status" value="1"/>
</dbReference>
<dbReference type="GO" id="GO:0008374">
    <property type="term" value="F:O-acyltransferase activity"/>
    <property type="evidence" value="ECO:0007669"/>
    <property type="project" value="TreeGrafter"/>
</dbReference>
<keyword evidence="5 6" id="KW-0472">Membrane</keyword>
<dbReference type="GO" id="GO:0006506">
    <property type="term" value="P:GPI anchor biosynthetic process"/>
    <property type="evidence" value="ECO:0007669"/>
    <property type="project" value="TreeGrafter"/>
</dbReference>
<dbReference type="PANTHER" id="PTHR13285:SF18">
    <property type="entry name" value="PROTEIN-CYSTEINE N-PALMITOYLTRANSFERASE RASP"/>
    <property type="match status" value="1"/>
</dbReference>
<evidence type="ECO:0000313" key="8">
    <source>
        <dbReference type="Proteomes" id="UP000245699"/>
    </source>
</evidence>
<dbReference type="OrthoDB" id="420606at2759"/>
<dbReference type="InterPro" id="IPR004299">
    <property type="entry name" value="MBOAT_fam"/>
</dbReference>
<dbReference type="AlphaFoldDB" id="A0A2T9XXP0"/>
<accession>A0A2T9XXP0</accession>
<evidence type="ECO:0000256" key="5">
    <source>
        <dbReference type="ARBA" id="ARBA00023136"/>
    </source>
</evidence>
<evidence type="ECO:0000313" key="7">
    <source>
        <dbReference type="EMBL" id="PVU84844.1"/>
    </source>
</evidence>
<dbReference type="STRING" id="61424.A0A2T9XXP0"/>
<feature type="transmembrane region" description="Helical" evidence="6">
    <location>
        <begin position="18"/>
        <end position="37"/>
    </location>
</feature>
<evidence type="ECO:0000256" key="2">
    <source>
        <dbReference type="ARBA" id="ARBA00010323"/>
    </source>
</evidence>
<dbReference type="GO" id="GO:0005783">
    <property type="term" value="C:endoplasmic reticulum"/>
    <property type="evidence" value="ECO:0007669"/>
    <property type="project" value="TreeGrafter"/>
</dbReference>
<reference evidence="7 8" key="1">
    <citation type="journal article" date="2018" name="MBio">
        <title>Comparative Genomics Reveals the Core Gene Toolbox for the Fungus-Insect Symbiosis.</title>
        <authorList>
            <person name="Wang Y."/>
            <person name="Stata M."/>
            <person name="Wang W."/>
            <person name="Stajich J.E."/>
            <person name="White M.M."/>
            <person name="Moncalvo J.M."/>
        </authorList>
    </citation>
    <scope>NUCLEOTIDE SEQUENCE [LARGE SCALE GENOMIC DNA]</scope>
    <source>
        <strain evidence="7 8">AUS-77-4</strain>
    </source>
</reference>
<gene>
    <name evidence="7" type="ORF">BB559_007356</name>
</gene>
<evidence type="ECO:0000256" key="1">
    <source>
        <dbReference type="ARBA" id="ARBA00004141"/>
    </source>
</evidence>
<evidence type="ECO:0000256" key="3">
    <source>
        <dbReference type="ARBA" id="ARBA00022692"/>
    </source>
</evidence>
<dbReference type="EMBL" id="MBFT01001221">
    <property type="protein sequence ID" value="PVU84844.1"/>
    <property type="molecule type" value="Genomic_DNA"/>
</dbReference>
<feature type="transmembrane region" description="Helical" evidence="6">
    <location>
        <begin position="494"/>
        <end position="512"/>
    </location>
</feature>
<comment type="subcellular location">
    <subcellularLocation>
        <location evidence="1">Membrane</location>
        <topology evidence="1">Multi-pass membrane protein</topology>
    </subcellularLocation>
</comment>
<organism evidence="7 8">
    <name type="scientific">Furculomyces boomerangus</name>
    <dbReference type="NCBI Taxonomy" id="61424"/>
    <lineage>
        <taxon>Eukaryota</taxon>
        <taxon>Fungi</taxon>
        <taxon>Fungi incertae sedis</taxon>
        <taxon>Zoopagomycota</taxon>
        <taxon>Kickxellomycotina</taxon>
        <taxon>Harpellomycetes</taxon>
        <taxon>Harpellales</taxon>
        <taxon>Harpellaceae</taxon>
        <taxon>Furculomyces</taxon>
    </lineage>
</organism>
<feature type="transmembrane region" description="Helical" evidence="6">
    <location>
        <begin position="111"/>
        <end position="128"/>
    </location>
</feature>
<keyword evidence="8" id="KW-1185">Reference proteome</keyword>
<comment type="similarity">
    <text evidence="2">Belongs to the membrane-bound acyltransferase family.</text>
</comment>